<evidence type="ECO:0000313" key="7">
    <source>
        <dbReference type="EMBL" id="OLP99913.1"/>
    </source>
</evidence>
<dbReference type="PANTHER" id="PTHR13227">
    <property type="entry name" value="EUKARYOTIC TRANSLATION INITIATION FACTOR 2A"/>
    <property type="match status" value="1"/>
</dbReference>
<evidence type="ECO:0000313" key="8">
    <source>
        <dbReference type="Proteomes" id="UP000186817"/>
    </source>
</evidence>
<evidence type="ECO:0000259" key="6">
    <source>
        <dbReference type="PROSITE" id="PS50829"/>
    </source>
</evidence>
<dbReference type="OrthoDB" id="6415790at2759"/>
<keyword evidence="1 7" id="KW-0396">Initiation factor</keyword>
<accession>A0A1Q9DXK4</accession>
<keyword evidence="2" id="KW-0853">WD repeat</keyword>
<dbReference type="GO" id="GO:0022627">
    <property type="term" value="C:cytosolic small ribosomal subunit"/>
    <property type="evidence" value="ECO:0007669"/>
    <property type="project" value="TreeGrafter"/>
</dbReference>
<feature type="compositionally biased region" description="Basic and acidic residues" evidence="5">
    <location>
        <begin position="214"/>
        <end position="230"/>
    </location>
</feature>
<dbReference type="EMBL" id="LSRX01000345">
    <property type="protein sequence ID" value="OLP99913.1"/>
    <property type="molecule type" value="Genomic_DNA"/>
</dbReference>
<sequence length="532" mass="59440">MVRKTADVANTSGFQPAKATLYIWDEKAKKVSSKKTLLDKAHRNTIRYNSFGSLVCLAGFGNLAGGVDFFGRDEDDYVHVASCTANCTVSAEWAPDGRHFLTAVLAPRMRVDNAINVWSGLSGSKVCTTPFEELFDVQWRPLPDSKYTDVTKEEIVAASKEDAKNVVEAGAQKKQAYRPPKARGETSNTVAQMMRGEVAAPEDDRRTRKARQQRPKDEEAAGPDDSKEDGQTDSPPSRPPPPEAPPPPAARAQQAQAQQQAQQAQQQVQQAQQQAQQREAQAREAQRMREMQNAAKAANAAQLDRQRQVQEAQEAAQEQIVRDMLNLQRAAGYGGGADAANAAAALRLQAHHAAQAKAMQQRQQQQQREQALLLGASTQQELARRMQLYEQAQQAQNGMQLLEENAARLQEQRQRQQHEAKKLAQAQQIAAAGHQRQQQQQQQPMQNMGASAHGQKQACPATGWQYIDPKNQIQGPFSLLEMQQWYHMNYFRPELKMRCSDQDDFVPFSELFPHPMVPFQSYPKRVPSSGRR</sequence>
<keyword evidence="8" id="KW-1185">Reference proteome</keyword>
<dbReference type="GO" id="GO:0003743">
    <property type="term" value="F:translation initiation factor activity"/>
    <property type="evidence" value="ECO:0007669"/>
    <property type="project" value="UniProtKB-KW"/>
</dbReference>
<reference evidence="7 8" key="1">
    <citation type="submission" date="2016-02" db="EMBL/GenBank/DDBJ databases">
        <title>Genome analysis of coral dinoflagellate symbionts highlights evolutionary adaptations to a symbiotic lifestyle.</title>
        <authorList>
            <person name="Aranda M."/>
            <person name="Li Y."/>
            <person name="Liew Y.J."/>
            <person name="Baumgarten S."/>
            <person name="Simakov O."/>
            <person name="Wilson M."/>
            <person name="Piel J."/>
            <person name="Ashoor H."/>
            <person name="Bougouffa S."/>
            <person name="Bajic V.B."/>
            <person name="Ryu T."/>
            <person name="Ravasi T."/>
            <person name="Bayer T."/>
            <person name="Micklem G."/>
            <person name="Kim H."/>
            <person name="Bhak J."/>
            <person name="Lajeunesse T.C."/>
            <person name="Voolstra C.R."/>
        </authorList>
    </citation>
    <scope>NUCLEOTIDE SEQUENCE [LARGE SCALE GENOMIC DNA]</scope>
    <source>
        <strain evidence="7 8">CCMP2467</strain>
    </source>
</reference>
<feature type="compositionally biased region" description="Basic and acidic residues" evidence="5">
    <location>
        <begin position="410"/>
        <end position="422"/>
    </location>
</feature>
<dbReference type="InterPro" id="IPR013979">
    <property type="entry name" value="TIF_beta_prop-like"/>
</dbReference>
<dbReference type="Pfam" id="PF08662">
    <property type="entry name" value="eIF2A"/>
    <property type="match status" value="1"/>
</dbReference>
<keyword evidence="4" id="KW-0648">Protein biosynthesis</keyword>
<dbReference type="SMART" id="SM00444">
    <property type="entry name" value="GYF"/>
    <property type="match status" value="1"/>
</dbReference>
<protein>
    <submittedName>
        <fullName evidence="7">Eukaryotic translation initiation factor 2A</fullName>
    </submittedName>
</protein>
<dbReference type="InterPro" id="IPR011387">
    <property type="entry name" value="TIF2A"/>
</dbReference>
<evidence type="ECO:0000256" key="4">
    <source>
        <dbReference type="ARBA" id="ARBA00022917"/>
    </source>
</evidence>
<comment type="caution">
    <text evidence="7">The sequence shown here is derived from an EMBL/GenBank/DDBJ whole genome shotgun (WGS) entry which is preliminary data.</text>
</comment>
<evidence type="ECO:0000256" key="2">
    <source>
        <dbReference type="ARBA" id="ARBA00022574"/>
    </source>
</evidence>
<dbReference type="InterPro" id="IPR035445">
    <property type="entry name" value="GYF-like_dom_sf"/>
</dbReference>
<organism evidence="7 8">
    <name type="scientific">Symbiodinium microadriaticum</name>
    <name type="common">Dinoflagellate</name>
    <name type="synonym">Zooxanthella microadriatica</name>
    <dbReference type="NCBI Taxonomy" id="2951"/>
    <lineage>
        <taxon>Eukaryota</taxon>
        <taxon>Sar</taxon>
        <taxon>Alveolata</taxon>
        <taxon>Dinophyceae</taxon>
        <taxon>Suessiales</taxon>
        <taxon>Symbiodiniaceae</taxon>
        <taxon>Symbiodinium</taxon>
    </lineage>
</organism>
<dbReference type="GO" id="GO:0043022">
    <property type="term" value="F:ribosome binding"/>
    <property type="evidence" value="ECO:0007669"/>
    <property type="project" value="TreeGrafter"/>
</dbReference>
<feature type="domain" description="GYF" evidence="6">
    <location>
        <begin position="461"/>
        <end position="509"/>
    </location>
</feature>
<feature type="compositionally biased region" description="Low complexity" evidence="5">
    <location>
        <begin position="250"/>
        <end position="279"/>
    </location>
</feature>
<keyword evidence="3" id="KW-0677">Repeat</keyword>
<proteinExistence type="predicted"/>
<gene>
    <name evidence="7" type="primary">E04D5.1</name>
    <name evidence="7" type="ORF">AK812_SmicGene17475</name>
</gene>
<dbReference type="SUPFAM" id="SSF55277">
    <property type="entry name" value="GYF domain"/>
    <property type="match status" value="1"/>
</dbReference>
<dbReference type="PROSITE" id="PS50829">
    <property type="entry name" value="GYF"/>
    <property type="match status" value="1"/>
</dbReference>
<feature type="compositionally biased region" description="Basic and acidic residues" evidence="5">
    <location>
        <begin position="280"/>
        <end position="290"/>
    </location>
</feature>
<dbReference type="Pfam" id="PF02213">
    <property type="entry name" value="GYF"/>
    <property type="match status" value="1"/>
</dbReference>
<evidence type="ECO:0000256" key="1">
    <source>
        <dbReference type="ARBA" id="ARBA00022540"/>
    </source>
</evidence>
<evidence type="ECO:0000256" key="5">
    <source>
        <dbReference type="SAM" id="MobiDB-lite"/>
    </source>
</evidence>
<dbReference type="InterPro" id="IPR003169">
    <property type="entry name" value="GYF"/>
</dbReference>
<feature type="compositionally biased region" description="Pro residues" evidence="5">
    <location>
        <begin position="236"/>
        <end position="249"/>
    </location>
</feature>
<dbReference type="PANTHER" id="PTHR13227:SF0">
    <property type="entry name" value="EUKARYOTIC TRANSLATION INITIATION FACTOR 2A"/>
    <property type="match status" value="1"/>
</dbReference>
<feature type="compositionally biased region" description="Low complexity" evidence="5">
    <location>
        <begin position="424"/>
        <end position="446"/>
    </location>
</feature>
<dbReference type="GO" id="GO:0000049">
    <property type="term" value="F:tRNA binding"/>
    <property type="evidence" value="ECO:0007669"/>
    <property type="project" value="TreeGrafter"/>
</dbReference>
<feature type="region of interest" description="Disordered" evidence="5">
    <location>
        <begin position="167"/>
        <end position="310"/>
    </location>
</feature>
<dbReference type="GO" id="GO:0003729">
    <property type="term" value="F:mRNA binding"/>
    <property type="evidence" value="ECO:0007669"/>
    <property type="project" value="TreeGrafter"/>
</dbReference>
<feature type="region of interest" description="Disordered" evidence="5">
    <location>
        <begin position="408"/>
        <end position="456"/>
    </location>
</feature>
<dbReference type="Proteomes" id="UP000186817">
    <property type="component" value="Unassembled WGS sequence"/>
</dbReference>
<name>A0A1Q9DXK4_SYMMI</name>
<dbReference type="AlphaFoldDB" id="A0A1Q9DXK4"/>
<evidence type="ECO:0000256" key="3">
    <source>
        <dbReference type="ARBA" id="ARBA00022737"/>
    </source>
</evidence>
<dbReference type="Gene3D" id="3.30.1490.40">
    <property type="match status" value="1"/>
</dbReference>